<dbReference type="Proteomes" id="UP001215598">
    <property type="component" value="Unassembled WGS sequence"/>
</dbReference>
<feature type="compositionally biased region" description="Basic and acidic residues" evidence="1">
    <location>
        <begin position="36"/>
        <end position="45"/>
    </location>
</feature>
<feature type="region of interest" description="Disordered" evidence="1">
    <location>
        <begin position="124"/>
        <end position="163"/>
    </location>
</feature>
<evidence type="ECO:0000256" key="1">
    <source>
        <dbReference type="SAM" id="MobiDB-lite"/>
    </source>
</evidence>
<dbReference type="EMBL" id="JARKIB010000099">
    <property type="protein sequence ID" value="KAJ7741383.1"/>
    <property type="molecule type" value="Genomic_DNA"/>
</dbReference>
<comment type="caution">
    <text evidence="2">The sequence shown here is derived from an EMBL/GenBank/DDBJ whole genome shotgun (WGS) entry which is preliminary data.</text>
</comment>
<evidence type="ECO:0000313" key="2">
    <source>
        <dbReference type="EMBL" id="KAJ7741383.1"/>
    </source>
</evidence>
<organism evidence="2 3">
    <name type="scientific">Mycena metata</name>
    <dbReference type="NCBI Taxonomy" id="1033252"/>
    <lineage>
        <taxon>Eukaryota</taxon>
        <taxon>Fungi</taxon>
        <taxon>Dikarya</taxon>
        <taxon>Basidiomycota</taxon>
        <taxon>Agaricomycotina</taxon>
        <taxon>Agaricomycetes</taxon>
        <taxon>Agaricomycetidae</taxon>
        <taxon>Agaricales</taxon>
        <taxon>Marasmiineae</taxon>
        <taxon>Mycenaceae</taxon>
        <taxon>Mycena</taxon>
    </lineage>
</organism>
<accession>A0AAD7IGR1</accession>
<evidence type="ECO:0000313" key="3">
    <source>
        <dbReference type="Proteomes" id="UP001215598"/>
    </source>
</evidence>
<feature type="region of interest" description="Disordered" evidence="1">
    <location>
        <begin position="1"/>
        <end position="61"/>
    </location>
</feature>
<name>A0AAD7IGR1_9AGAR</name>
<gene>
    <name evidence="2" type="ORF">B0H16DRAFT_1464561</name>
</gene>
<reference evidence="2" key="1">
    <citation type="submission" date="2023-03" db="EMBL/GenBank/DDBJ databases">
        <title>Massive genome expansion in bonnet fungi (Mycena s.s.) driven by repeated elements and novel gene families across ecological guilds.</title>
        <authorList>
            <consortium name="Lawrence Berkeley National Laboratory"/>
            <person name="Harder C.B."/>
            <person name="Miyauchi S."/>
            <person name="Viragh M."/>
            <person name="Kuo A."/>
            <person name="Thoen E."/>
            <person name="Andreopoulos B."/>
            <person name="Lu D."/>
            <person name="Skrede I."/>
            <person name="Drula E."/>
            <person name="Henrissat B."/>
            <person name="Morin E."/>
            <person name="Kohler A."/>
            <person name="Barry K."/>
            <person name="LaButti K."/>
            <person name="Morin E."/>
            <person name="Salamov A."/>
            <person name="Lipzen A."/>
            <person name="Mereny Z."/>
            <person name="Hegedus B."/>
            <person name="Baldrian P."/>
            <person name="Stursova M."/>
            <person name="Weitz H."/>
            <person name="Taylor A."/>
            <person name="Grigoriev I.V."/>
            <person name="Nagy L.G."/>
            <person name="Martin F."/>
            <person name="Kauserud H."/>
        </authorList>
    </citation>
    <scope>NUCLEOTIDE SEQUENCE</scope>
    <source>
        <strain evidence="2">CBHHK182m</strain>
    </source>
</reference>
<protein>
    <submittedName>
        <fullName evidence="2">Uncharacterized protein</fullName>
    </submittedName>
</protein>
<feature type="compositionally biased region" description="Polar residues" evidence="1">
    <location>
        <begin position="131"/>
        <end position="155"/>
    </location>
</feature>
<feature type="compositionally biased region" description="Polar residues" evidence="1">
    <location>
        <begin position="1"/>
        <end position="35"/>
    </location>
</feature>
<proteinExistence type="predicted"/>
<keyword evidence="3" id="KW-1185">Reference proteome</keyword>
<dbReference type="AlphaFoldDB" id="A0AAD7IGR1"/>
<sequence length="220" mass="21953">MSNTYNTQDSNKDLASSAGTNSLNTDSELNTSQRFNDSHRTHLESDGAAGNTGGDFGVAHNSGPGNLGANAGMDPAVRFDGVTGEGMGAGTGGARDSGVGGGVTFNGETGEGMGAGTGTGGVGYGPGNTTSSSNKYGSGTDDLSPSNQHGGTTDTHGAKPSIGDKIIGGAEKLVGKATKNPEMVEKGQERKCICTKMYRVPASAVRLSGNLLFNVKSGNA</sequence>